<dbReference type="Proteomes" id="UP000183174">
    <property type="component" value="Unassembled WGS sequence"/>
</dbReference>
<reference evidence="1 2" key="1">
    <citation type="submission" date="2016-08" db="EMBL/GenBank/DDBJ databases">
        <authorList>
            <person name="Seilhamer J.J."/>
        </authorList>
    </citation>
    <scope>NUCLEOTIDE SEQUENCE [LARGE SCALE GENOMIC DNA]</scope>
    <source>
        <strain evidence="1 2">CCBAU 10071</strain>
    </source>
</reference>
<sequence>MRRRDLLGALAGLVAVRPVTGRAQQSPRLPTIGFLGQSTPSIERQRLAAFLKRLSELGWIEGRTVAIEYAWGEGNSERFAKFATDFVRLRVDVIVTSGTANVIAAMQATSVIPIVFAVAGDPVANKLVASLAKPGGNVTGLSTVATDLAGKRLELLREAIPSLRRLAAIGNIGNSLSALELSEVQAAAARLGLETDILTIRQAEDIPSAFEALKGGAGALYIVADPLVNTHRDRIQTLAMGARLPTIYNAREHVEAGGLMSYGPNFTDLYRRAAEYVDRILRGAKPANLPVEQPAKFDFVVNLRTAKALGLALLPSMLARADEVIE</sequence>
<dbReference type="CDD" id="cd06325">
    <property type="entry name" value="PBP1_ABC_unchar_transporter"/>
    <property type="match status" value="1"/>
</dbReference>
<proteinExistence type="predicted"/>
<dbReference type="Gene3D" id="3.40.50.2300">
    <property type="match status" value="2"/>
</dbReference>
<evidence type="ECO:0000313" key="2">
    <source>
        <dbReference type="Proteomes" id="UP000183174"/>
    </source>
</evidence>
<dbReference type="AlphaFoldDB" id="A0A1C3X7W3"/>
<dbReference type="InterPro" id="IPR007487">
    <property type="entry name" value="ABC_transpt-TYRBP-like"/>
</dbReference>
<protein>
    <submittedName>
        <fullName evidence="1">Putative ABC transport system substrate-binding protein</fullName>
    </submittedName>
</protein>
<dbReference type="EMBL" id="FMAE01000010">
    <property type="protein sequence ID" value="SCB48305.1"/>
    <property type="molecule type" value="Genomic_DNA"/>
</dbReference>
<dbReference type="PANTHER" id="PTHR35271:SF1">
    <property type="entry name" value="ABC TRANSPORTER, SUBSTRATE-BINDING LIPOPROTEIN"/>
    <property type="match status" value="1"/>
</dbReference>
<organism evidence="1 2">
    <name type="scientific">Bradyrhizobium yuanmingense</name>
    <dbReference type="NCBI Taxonomy" id="108015"/>
    <lineage>
        <taxon>Bacteria</taxon>
        <taxon>Pseudomonadati</taxon>
        <taxon>Pseudomonadota</taxon>
        <taxon>Alphaproteobacteria</taxon>
        <taxon>Hyphomicrobiales</taxon>
        <taxon>Nitrobacteraceae</taxon>
        <taxon>Bradyrhizobium</taxon>
    </lineage>
</organism>
<dbReference type="PANTHER" id="PTHR35271">
    <property type="entry name" value="ABC TRANSPORTER, SUBSTRATE-BINDING LIPOPROTEIN-RELATED"/>
    <property type="match status" value="1"/>
</dbReference>
<name>A0A1C3X7W3_9BRAD</name>
<accession>A0A1C3X7W3</accession>
<gene>
    <name evidence="1" type="ORF">GA0061099_101094</name>
</gene>
<dbReference type="Pfam" id="PF04392">
    <property type="entry name" value="ABC_sub_bind"/>
    <property type="match status" value="1"/>
</dbReference>
<evidence type="ECO:0000313" key="1">
    <source>
        <dbReference type="EMBL" id="SCB48305.1"/>
    </source>
</evidence>